<dbReference type="FunFam" id="3.30.450.20:FF:000241">
    <property type="entry name" value="Uncharacterized protein"/>
    <property type="match status" value="1"/>
</dbReference>
<feature type="transmembrane region" description="Helical" evidence="3">
    <location>
        <begin position="82"/>
        <end position="99"/>
    </location>
</feature>
<feature type="transmembrane region" description="Helical" evidence="3">
    <location>
        <begin position="1216"/>
        <end position="1235"/>
    </location>
</feature>
<evidence type="ECO:0000259" key="4">
    <source>
        <dbReference type="PROSITE" id="PS50112"/>
    </source>
</evidence>
<feature type="transmembrane region" description="Helical" evidence="3">
    <location>
        <begin position="325"/>
        <end position="342"/>
    </location>
</feature>
<gene>
    <name evidence="5" type="ORF">PPRIM_AZ9-3.1.T0220289</name>
</gene>
<feature type="transmembrane region" description="Helical" evidence="3">
    <location>
        <begin position="198"/>
        <end position="223"/>
    </location>
</feature>
<sequence>MKGQLDDEEENENLIETEQKGLDYFLTKVKVVIFKVLFVLAKEEKADDQMIYFYILTSLDYVQMHSFPFNNKILYIWKADSFLTNILNFVNVFSISTYVPNLSYFALLVSVYICLSAILLIILNIIYVSYSFSQNKFKFMWPVYVLRQVAFYFVTVFFLPITETLTSILQCYNDPITNEYVIYGYDEINVQCWQGWHIFHALITLLFMLIFVLICAIVAYAFFEPGMTSGNRTARQDSNGEVAFIINKVTCQVLYCFLGKNESWILVLTTFTLSAWLFKEYNFADPIYDFEVGRFYSIISSYYFWANVMLVICKVQESAEFSGGLIAWVIGLPFIVSIMLTTKKSKVDTLVRAQNKFSSGEDVWIHIRYVLQLISQADSDRNSYMLLIGYIEKHKETCKQNDCYFKQRRKTQNSEQLDDLKRGLIIELDKMFRLGLRKFWSSASLRIFYALFLMERRNNKNDAYLQFNLVSLKSKPKFFQQFITYRYMKIIKDKSDDVVDAIANQNNKSELYSKMKMAALYYKTFWNELKEDQPNLVRLMHIGAMITKVSNQVMEKHQEMSKKNSLGFADLKTLANFYYQVFNDSFMGQILKNQHKLAKQQLQVKVEDEDLIENNIEKHPIPFLQVCARKSEIGKIINLNSLFTTFFGYQKEELRGKSINILMPKVYAEQHDNYLIEFFDNMLINMQNDGDYPRTYIDQEQLQFIKHRNGYIIPFIYRVSFNIDSLQYLVCFKSDPTFKGQAVFIIDQETTIIEMSSGSIQYFDIELRHIKQIVNLNTILPDILTQNGKQVQYHKSGQNNIDSVYYFQCSVKEIEITQIINENLLLELQASKKLVKSGYWLVKLEKIDFPDVQGGRKASTFISNARNLLPNQSRQSIQITQRQSISITQKLIPNRANQTVQSLDTLAMRIDTNFEYDQNLVQFLQDLYTEQRYEDYKDMINQQEDQQTQIKLDYGLEIRVRRLINNQILNIDEEKEQGFLKQLEEEEEENSIFRNNNNQDEYDNDQKLLSNMQSQIKIRNALSQNHRHSKITKFCIYANIWIDFIVLITAMQYYFCQLNFEGFTSEIKAIYQINNEIINLNLLISRTLDLCMDQQFNFTQLQIEIQESAQLIINFDNDLNQEFYRIYFDSETINLRMYEKSNQYEDIQLSLESSILLITSVCLNLSLSQSNNVFQSNSIQIILFNYFNQIHDPLIKISQILYQDVISQVQYPDLNLLISLLVLFIGTTIGMIKFITLMLEIKIDRENVIFLFLEIPQNDVQNLSRKVDKFLKFYNEDLKKLNNFDYDESSDEDEEQQLIDLQQHVDGQDKMNSKAIEEDNQYQLQLKRRKIIQKYRKSKLKGNQGIIVQFLLIALLTLVFAVYNIISSANEKSQIQFLLPQFYQSSIQIENYGYYINLYKLSSLNSDFQINNISILTKIVQDQTIFTGNQLSFQNFAKDLLNRLPDLRNLFFQTYYGDICSIINKNNDTKCYKIIEGNLQLGIYNVEQYYLQYFRNQNLDEIVYNEEIYEIDQSLFYYIKQAVSQITDFELDFMTNQMSTTLTIQLILVIIYILILELIVSVIWLLFLQKLNIQINLNMQMLNMIPMKVVENNHNVSKRWNWKTLELSKLNRPQTTSNHNKPLDNSSIRESRLVKQHTTPKMGREKENLYDENIKLKSQLNEQTQQLLQAKSKIQQLERELQRFENLIEGSIKPETSSQKVQIEKYGLIMKMKTKQKQLIIELQSKNKELIELKRTMRFTNYQELEIELKNYIDETIRLRQKLEYNEQMIAIQSSAEPLEKQILHLEKIVKILQRDNQELNQKQLNNDIITSKLQIQLEESLKQNEKQLNEIISYEKMIKDLNEYNKQCNDLISQLQVQNKVQIQSQQNTTSDELFKIQSQLEQLQNKYSLEMETKIQEIRSLKTEIQRLNLHIQEMEKLIENQEDKIREFEFSVYSPVSRVGQIEPPIQNGFQIMKIEMKSQIMKKKLPKVQFSDIREICMKVRLNLFKNRVQYQDIDKYFNESEELSIHQVKNILHKQIFQSNKTSL</sequence>
<feature type="transmembrane region" description="Helical" evidence="3">
    <location>
        <begin position="264"/>
        <end position="283"/>
    </location>
</feature>
<feature type="region of interest" description="Disordered" evidence="2">
    <location>
        <begin position="1611"/>
        <end position="1646"/>
    </location>
</feature>
<keyword evidence="3" id="KW-1133">Transmembrane helix</keyword>
<feature type="transmembrane region" description="Helical" evidence="3">
    <location>
        <begin position="1346"/>
        <end position="1366"/>
    </location>
</feature>
<proteinExistence type="predicted"/>
<feature type="compositionally biased region" description="Polar residues" evidence="2">
    <location>
        <begin position="1611"/>
        <end position="1626"/>
    </location>
</feature>
<organism evidence="5 6">
    <name type="scientific">Paramecium primaurelia</name>
    <dbReference type="NCBI Taxonomy" id="5886"/>
    <lineage>
        <taxon>Eukaryota</taxon>
        <taxon>Sar</taxon>
        <taxon>Alveolata</taxon>
        <taxon>Ciliophora</taxon>
        <taxon>Intramacronucleata</taxon>
        <taxon>Oligohymenophorea</taxon>
        <taxon>Peniculida</taxon>
        <taxon>Parameciidae</taxon>
        <taxon>Paramecium</taxon>
    </lineage>
</organism>
<feature type="transmembrane region" description="Helical" evidence="3">
    <location>
        <begin position="139"/>
        <end position="159"/>
    </location>
</feature>
<feature type="coiled-coil region" evidence="1">
    <location>
        <begin position="1646"/>
        <end position="1687"/>
    </location>
</feature>
<feature type="coiled-coil region" evidence="1">
    <location>
        <begin position="1716"/>
        <end position="1855"/>
    </location>
</feature>
<dbReference type="Pfam" id="PF25474">
    <property type="entry name" value="TPR_TmcB"/>
    <property type="match status" value="1"/>
</dbReference>
<comment type="caution">
    <text evidence="5">The sequence shown here is derived from an EMBL/GenBank/DDBJ whole genome shotgun (WGS) entry which is preliminary data.</text>
</comment>
<dbReference type="PANTHER" id="PTHR31600">
    <property type="entry name" value="TINY MACROCYSTS PROTEIN B-RELATED"/>
    <property type="match status" value="1"/>
</dbReference>
<dbReference type="OMA" id="MLVICKV"/>
<evidence type="ECO:0000313" key="6">
    <source>
        <dbReference type="Proteomes" id="UP000688137"/>
    </source>
</evidence>
<dbReference type="NCBIfam" id="TIGR00229">
    <property type="entry name" value="sensory_box"/>
    <property type="match status" value="1"/>
</dbReference>
<feature type="transmembrane region" description="Helical" evidence="3">
    <location>
        <begin position="295"/>
        <end position="313"/>
    </location>
</feature>
<dbReference type="PROSITE" id="PS50112">
    <property type="entry name" value="PAS"/>
    <property type="match status" value="1"/>
</dbReference>
<dbReference type="InterPro" id="IPR052994">
    <property type="entry name" value="Tiny_macrocysts_regulators"/>
</dbReference>
<dbReference type="EMBL" id="CAJJDM010000020">
    <property type="protein sequence ID" value="CAD8054948.1"/>
    <property type="molecule type" value="Genomic_DNA"/>
</dbReference>
<feature type="coiled-coil region" evidence="1">
    <location>
        <begin position="1893"/>
        <end position="1934"/>
    </location>
</feature>
<evidence type="ECO:0000256" key="1">
    <source>
        <dbReference type="SAM" id="Coils"/>
    </source>
</evidence>
<feature type="domain" description="PAS" evidence="4">
    <location>
        <begin position="634"/>
        <end position="665"/>
    </location>
</feature>
<evidence type="ECO:0000256" key="2">
    <source>
        <dbReference type="SAM" id="MobiDB-lite"/>
    </source>
</evidence>
<dbReference type="PANTHER" id="PTHR31600:SF2">
    <property type="entry name" value="GAMETE ENRICHED GENE 10 PROTEIN-RELATED"/>
    <property type="match status" value="1"/>
</dbReference>
<evidence type="ECO:0000256" key="3">
    <source>
        <dbReference type="SAM" id="Phobius"/>
    </source>
</evidence>
<accession>A0A8S1KIJ6</accession>
<keyword evidence="3" id="KW-0472">Membrane</keyword>
<feature type="transmembrane region" description="Helical" evidence="3">
    <location>
        <begin position="1546"/>
        <end position="1568"/>
    </location>
</feature>
<dbReference type="InterPro" id="IPR057352">
    <property type="entry name" value="TPR_TmcB/C"/>
</dbReference>
<protein>
    <recommendedName>
        <fullName evidence="4">PAS domain-containing protein</fullName>
    </recommendedName>
</protein>
<keyword evidence="1" id="KW-0175">Coiled coil</keyword>
<keyword evidence="6" id="KW-1185">Reference proteome</keyword>
<evidence type="ECO:0000313" key="5">
    <source>
        <dbReference type="EMBL" id="CAD8054948.1"/>
    </source>
</evidence>
<feature type="transmembrane region" description="Helical" evidence="3">
    <location>
        <begin position="1034"/>
        <end position="1055"/>
    </location>
</feature>
<dbReference type="InterPro" id="IPR000014">
    <property type="entry name" value="PAS"/>
</dbReference>
<reference evidence="5" key="1">
    <citation type="submission" date="2021-01" db="EMBL/GenBank/DDBJ databases">
        <authorList>
            <consortium name="Genoscope - CEA"/>
            <person name="William W."/>
        </authorList>
    </citation>
    <scope>NUCLEOTIDE SEQUENCE</scope>
</reference>
<dbReference type="Proteomes" id="UP000688137">
    <property type="component" value="Unassembled WGS sequence"/>
</dbReference>
<feature type="transmembrane region" description="Helical" evidence="3">
    <location>
        <begin position="105"/>
        <end position="127"/>
    </location>
</feature>
<name>A0A8S1KIJ6_PARPR</name>
<keyword evidence="3" id="KW-0812">Transmembrane</keyword>